<reference evidence="4" key="2">
    <citation type="submission" date="2009-11" db="EMBL/GenBank/DDBJ databases">
        <title>The Genome Sequence of Allomyces macrogynus strain ATCC 38327.</title>
        <authorList>
            <consortium name="The Broad Institute Genome Sequencing Platform"/>
            <person name="Russ C."/>
            <person name="Cuomo C."/>
            <person name="Shea T."/>
            <person name="Young S.K."/>
            <person name="Zeng Q."/>
            <person name="Koehrsen M."/>
            <person name="Haas B."/>
            <person name="Borodovsky M."/>
            <person name="Guigo R."/>
            <person name="Alvarado L."/>
            <person name="Berlin A."/>
            <person name="Borenstein D."/>
            <person name="Chen Z."/>
            <person name="Engels R."/>
            <person name="Freedman E."/>
            <person name="Gellesch M."/>
            <person name="Goldberg J."/>
            <person name="Griggs A."/>
            <person name="Gujja S."/>
            <person name="Heiman D."/>
            <person name="Hepburn T."/>
            <person name="Howarth C."/>
            <person name="Jen D."/>
            <person name="Larson L."/>
            <person name="Lewis B."/>
            <person name="Mehta T."/>
            <person name="Park D."/>
            <person name="Pearson M."/>
            <person name="Roberts A."/>
            <person name="Saif S."/>
            <person name="Shenoy N."/>
            <person name="Sisk P."/>
            <person name="Stolte C."/>
            <person name="Sykes S."/>
            <person name="Walk T."/>
            <person name="White J."/>
            <person name="Yandava C."/>
            <person name="Burger G."/>
            <person name="Gray M.W."/>
            <person name="Holland P.W.H."/>
            <person name="King N."/>
            <person name="Lang F.B.F."/>
            <person name="Roger A.J."/>
            <person name="Ruiz-Trillo I."/>
            <person name="Lander E."/>
            <person name="Nusbaum C."/>
        </authorList>
    </citation>
    <scope>NUCLEOTIDE SEQUENCE [LARGE SCALE GENOMIC DNA]</scope>
    <source>
        <strain evidence="4">ATCC 38327</strain>
    </source>
</reference>
<evidence type="ECO:0000313" key="4">
    <source>
        <dbReference type="Proteomes" id="UP000054350"/>
    </source>
</evidence>
<organism evidence="3 4">
    <name type="scientific">Allomyces macrogynus (strain ATCC 38327)</name>
    <name type="common">Allomyces javanicus var. macrogynus</name>
    <dbReference type="NCBI Taxonomy" id="578462"/>
    <lineage>
        <taxon>Eukaryota</taxon>
        <taxon>Fungi</taxon>
        <taxon>Fungi incertae sedis</taxon>
        <taxon>Blastocladiomycota</taxon>
        <taxon>Blastocladiomycetes</taxon>
        <taxon>Blastocladiales</taxon>
        <taxon>Blastocladiaceae</taxon>
        <taxon>Allomyces</taxon>
    </lineage>
</organism>
<evidence type="ECO:0000256" key="2">
    <source>
        <dbReference type="SAM" id="SignalP"/>
    </source>
</evidence>
<feature type="region of interest" description="Disordered" evidence="1">
    <location>
        <begin position="17"/>
        <end position="74"/>
    </location>
</feature>
<dbReference type="AlphaFoldDB" id="A0A0L0SZ96"/>
<evidence type="ECO:0000313" key="3">
    <source>
        <dbReference type="EMBL" id="KNE67639.1"/>
    </source>
</evidence>
<feature type="compositionally biased region" description="Basic and acidic residues" evidence="1">
    <location>
        <begin position="202"/>
        <end position="218"/>
    </location>
</feature>
<dbReference type="VEuPathDB" id="FungiDB:AMAG_12093"/>
<dbReference type="EMBL" id="GG745353">
    <property type="protein sequence ID" value="KNE67639.1"/>
    <property type="molecule type" value="Genomic_DNA"/>
</dbReference>
<evidence type="ECO:0000256" key="1">
    <source>
        <dbReference type="SAM" id="MobiDB-lite"/>
    </source>
</evidence>
<feature type="region of interest" description="Disordered" evidence="1">
    <location>
        <begin position="202"/>
        <end position="241"/>
    </location>
</feature>
<gene>
    <name evidence="3" type="ORF">AMAG_12093</name>
</gene>
<sequence length="584" mass="61515">MLIARAPICLVALRAAAEPASAPDDGHPDPSAADDGHELDSAHDVADCARDSSLAPAPSPFLTPSVPPSDKLDDAAFGELSDRMRCVRDATVDLIGTEDACHGPVPPLYAIAAAATTAVQPPDGVSGPDRAAPVPEDVPTVIDRTCAACLPDAPTMDPAVHVAVPLFGRDGDPIKHRIVFVTVSSAQVRSLDDVVAAISAGTRRDVRPAQEPPRHQEDPAAVSPTIPARRRGQVRRERAAWTSAPNSDIPWIVVAGFLFVITAVFLAKMGTPLAGSLRPANPVATGSSVTDAPAMGWSTTTSTEVTRTRTIWTTATATATRTRTQWKVTTSASTHTLTNTRWATATSTVTRTRKQWATTTFTTAWTRVITAAEWTAKTATPTRRSTSTARATVTATPRNAWKKNAAIEKAAAQEGNGFINTQGLHDHPAVAAPGDPLSAITASSAAHPIQLEQDPTAVYATITTDDGTWYADYHFADHSVTVHHVPADASGHAQPGAEKVFVLPPREPWDGQSVAVAGHDQVTDVLALLHSHPLDVSGVGHTDDLLAHLADLSGYHSIDLSAIQSQAHAHHIDVGALLHPTVLF</sequence>
<protein>
    <submittedName>
        <fullName evidence="3">Uncharacterized protein</fullName>
    </submittedName>
</protein>
<keyword evidence="2" id="KW-0732">Signal</keyword>
<name>A0A0L0SZ96_ALLM3</name>
<feature type="signal peptide" evidence="2">
    <location>
        <begin position="1"/>
        <end position="22"/>
    </location>
</feature>
<feature type="compositionally biased region" description="Pro residues" evidence="1">
    <location>
        <begin position="57"/>
        <end position="67"/>
    </location>
</feature>
<dbReference type="OrthoDB" id="5578086at2759"/>
<feature type="compositionally biased region" description="Basic and acidic residues" evidence="1">
    <location>
        <begin position="24"/>
        <end position="50"/>
    </location>
</feature>
<feature type="chain" id="PRO_5005548420" evidence="2">
    <location>
        <begin position="23"/>
        <end position="584"/>
    </location>
</feature>
<keyword evidence="4" id="KW-1185">Reference proteome</keyword>
<reference evidence="3 4" key="1">
    <citation type="submission" date="2009-11" db="EMBL/GenBank/DDBJ databases">
        <title>Annotation of Allomyces macrogynus ATCC 38327.</title>
        <authorList>
            <consortium name="The Broad Institute Genome Sequencing Platform"/>
            <person name="Russ C."/>
            <person name="Cuomo C."/>
            <person name="Burger G."/>
            <person name="Gray M.W."/>
            <person name="Holland P.W.H."/>
            <person name="King N."/>
            <person name="Lang F.B.F."/>
            <person name="Roger A.J."/>
            <person name="Ruiz-Trillo I."/>
            <person name="Young S.K."/>
            <person name="Zeng Q."/>
            <person name="Gargeya S."/>
            <person name="Fitzgerald M."/>
            <person name="Haas B."/>
            <person name="Abouelleil A."/>
            <person name="Alvarado L."/>
            <person name="Arachchi H.M."/>
            <person name="Berlin A."/>
            <person name="Chapman S.B."/>
            <person name="Gearin G."/>
            <person name="Goldberg J."/>
            <person name="Griggs A."/>
            <person name="Gujja S."/>
            <person name="Hansen M."/>
            <person name="Heiman D."/>
            <person name="Howarth C."/>
            <person name="Larimer J."/>
            <person name="Lui A."/>
            <person name="MacDonald P.J.P."/>
            <person name="McCowen C."/>
            <person name="Montmayeur A."/>
            <person name="Murphy C."/>
            <person name="Neiman D."/>
            <person name="Pearson M."/>
            <person name="Priest M."/>
            <person name="Roberts A."/>
            <person name="Saif S."/>
            <person name="Shea T."/>
            <person name="Sisk P."/>
            <person name="Stolte C."/>
            <person name="Sykes S."/>
            <person name="Wortman J."/>
            <person name="Nusbaum C."/>
            <person name="Birren B."/>
        </authorList>
    </citation>
    <scope>NUCLEOTIDE SEQUENCE [LARGE SCALE GENOMIC DNA]</scope>
    <source>
        <strain evidence="3 4">ATCC 38327</strain>
    </source>
</reference>
<proteinExistence type="predicted"/>
<accession>A0A0L0SZ96</accession>
<dbReference type="Proteomes" id="UP000054350">
    <property type="component" value="Unassembled WGS sequence"/>
</dbReference>